<feature type="transmembrane region" description="Helical" evidence="1">
    <location>
        <begin position="168"/>
        <end position="193"/>
    </location>
</feature>
<dbReference type="AlphaFoldDB" id="A0A3G6J4X0"/>
<feature type="transmembrane region" description="Helical" evidence="1">
    <location>
        <begin position="69"/>
        <end position="91"/>
    </location>
</feature>
<sequence length="204" mass="21897">MLLLDSRWGTGVAAPFLQRHHRDVGGSLRVGHSRPVECGVVTAKRANEHLSPGENSTASSPWVPAPVRIAGQIAVGESLVVMIYALVLIVRDVLGYRDPAAVFASGYESRAAWLGIGTAICLLIMFGAVAWAGWAYWHGKRIGRGLVFFANILFLPVAYYIAQAGAWIPAIIVGLIAVITIGLLVHPAAVGWMQAQYPTRNSQT</sequence>
<protein>
    <recommendedName>
        <fullName evidence="4">Integral membrane protein</fullName>
    </recommendedName>
</protein>
<keyword evidence="3" id="KW-1185">Reference proteome</keyword>
<keyword evidence="1" id="KW-1133">Transmembrane helix</keyword>
<name>A0A3G6J4X0_9CORY</name>
<dbReference type="Proteomes" id="UP000269019">
    <property type="component" value="Chromosome"/>
</dbReference>
<gene>
    <name evidence="2" type="ORF">CCHOA_02575</name>
</gene>
<dbReference type="KEGG" id="ccho:CCHOA_02575"/>
<evidence type="ECO:0008006" key="4">
    <source>
        <dbReference type="Google" id="ProtNLM"/>
    </source>
</evidence>
<organism evidence="2 3">
    <name type="scientific">Corynebacterium choanae</name>
    <dbReference type="NCBI Taxonomy" id="1862358"/>
    <lineage>
        <taxon>Bacteria</taxon>
        <taxon>Bacillati</taxon>
        <taxon>Actinomycetota</taxon>
        <taxon>Actinomycetes</taxon>
        <taxon>Mycobacteriales</taxon>
        <taxon>Corynebacteriaceae</taxon>
        <taxon>Corynebacterium</taxon>
    </lineage>
</organism>
<feature type="transmembrane region" description="Helical" evidence="1">
    <location>
        <begin position="111"/>
        <end position="134"/>
    </location>
</feature>
<keyword evidence="1" id="KW-0472">Membrane</keyword>
<accession>A0A3G6J4X0</accession>
<proteinExistence type="predicted"/>
<dbReference type="EMBL" id="CP033896">
    <property type="protein sequence ID" value="AZA12932.1"/>
    <property type="molecule type" value="Genomic_DNA"/>
</dbReference>
<evidence type="ECO:0000313" key="3">
    <source>
        <dbReference type="Proteomes" id="UP000269019"/>
    </source>
</evidence>
<evidence type="ECO:0000313" key="2">
    <source>
        <dbReference type="EMBL" id="AZA12932.1"/>
    </source>
</evidence>
<evidence type="ECO:0000256" key="1">
    <source>
        <dbReference type="SAM" id="Phobius"/>
    </source>
</evidence>
<keyword evidence="1" id="KW-0812">Transmembrane</keyword>
<reference evidence="2 3" key="1">
    <citation type="submission" date="2018-11" db="EMBL/GenBank/DDBJ databases">
        <authorList>
            <person name="Kleinhagauer T."/>
            <person name="Glaeser S.P."/>
            <person name="Spergser J."/>
            <person name="Ruckert C."/>
            <person name="Kaempfer P."/>
            <person name="Busse H.-J."/>
        </authorList>
    </citation>
    <scope>NUCLEOTIDE SEQUENCE [LARGE SCALE GENOMIC DNA]</scope>
    <source>
        <strain evidence="2 3">200CH</strain>
    </source>
</reference>
<feature type="transmembrane region" description="Helical" evidence="1">
    <location>
        <begin position="146"/>
        <end position="162"/>
    </location>
</feature>